<dbReference type="InterPro" id="IPR036055">
    <property type="entry name" value="LDL_receptor-like_sf"/>
</dbReference>
<dbReference type="GO" id="GO:0016192">
    <property type="term" value="P:vesicle-mediated transport"/>
    <property type="evidence" value="ECO:0007669"/>
    <property type="project" value="UniProtKB-ARBA"/>
</dbReference>
<dbReference type="Pfam" id="PF00057">
    <property type="entry name" value="Ldl_recept_a"/>
    <property type="match status" value="1"/>
</dbReference>
<evidence type="ECO:0000256" key="1">
    <source>
        <dbReference type="ARBA" id="ARBA00004167"/>
    </source>
</evidence>
<protein>
    <submittedName>
        <fullName evidence="8">Uncharacterized protein</fullName>
    </submittedName>
</protein>
<comment type="caution">
    <text evidence="8">The sequence shown here is derived from an EMBL/GenBank/DDBJ whole genome shotgun (WGS) entry which is preliminary data.</text>
</comment>
<evidence type="ECO:0000256" key="5">
    <source>
        <dbReference type="ARBA" id="ARBA00023136"/>
    </source>
</evidence>
<proteinExistence type="predicted"/>
<keyword evidence="5" id="KW-0472">Membrane</keyword>
<accession>A0A8S2X916</accession>
<evidence type="ECO:0000256" key="6">
    <source>
        <dbReference type="ARBA" id="ARBA00023157"/>
    </source>
</evidence>
<reference evidence="8" key="1">
    <citation type="submission" date="2021-02" db="EMBL/GenBank/DDBJ databases">
        <authorList>
            <person name="Nowell W R."/>
        </authorList>
    </citation>
    <scope>NUCLEOTIDE SEQUENCE</scope>
</reference>
<sequence>MCLDWREICDGNFDCMNGEDEQLCQLLEINECSDTEFRCHYSGECIPSTFVGDGKASKDCLDGTDETVKQDKQNYLGTKCVKTPTFQCEESTSRHPRTFSCGDGQFKHSIRRCLTIGKDQACSHPSLFHCPRSSKCISKHRLVDGWIDCYFGEDESFPACQLNDSRRFICESDPNKCLSMVAIGDGFNNCRDKEDELTEPQRNILKGEVPFGNLCNDVADSLTMTESTETDETHCEWWPCNNPYVQCNRMWNCLNGADEL</sequence>
<dbReference type="SMART" id="SM00192">
    <property type="entry name" value="LDLa"/>
    <property type="match status" value="4"/>
</dbReference>
<dbReference type="PROSITE" id="PS50068">
    <property type="entry name" value="LDLRA_2"/>
    <property type="match status" value="2"/>
</dbReference>
<keyword evidence="6" id="KW-1015">Disulfide bond</keyword>
<dbReference type="InterPro" id="IPR050685">
    <property type="entry name" value="LDLR"/>
</dbReference>
<keyword evidence="2" id="KW-0812">Transmembrane</keyword>
<evidence type="ECO:0000256" key="3">
    <source>
        <dbReference type="ARBA" id="ARBA00022737"/>
    </source>
</evidence>
<dbReference type="AlphaFoldDB" id="A0A8S2X916"/>
<dbReference type="PRINTS" id="PR00261">
    <property type="entry name" value="LDLRECEPTOR"/>
</dbReference>
<gene>
    <name evidence="8" type="ORF">SRO942_LOCUS43917</name>
</gene>
<dbReference type="GO" id="GO:0005886">
    <property type="term" value="C:plasma membrane"/>
    <property type="evidence" value="ECO:0007669"/>
    <property type="project" value="TreeGrafter"/>
</dbReference>
<dbReference type="EMBL" id="CAJOBC010102933">
    <property type="protein sequence ID" value="CAF4482795.1"/>
    <property type="molecule type" value="Genomic_DNA"/>
</dbReference>
<evidence type="ECO:0000313" key="9">
    <source>
        <dbReference type="Proteomes" id="UP000681722"/>
    </source>
</evidence>
<keyword evidence="4" id="KW-1133">Transmembrane helix</keyword>
<evidence type="ECO:0000256" key="4">
    <source>
        <dbReference type="ARBA" id="ARBA00022989"/>
    </source>
</evidence>
<dbReference type="SUPFAM" id="SSF57424">
    <property type="entry name" value="LDL receptor-like module"/>
    <property type="match status" value="3"/>
</dbReference>
<dbReference type="Gene3D" id="4.10.400.10">
    <property type="entry name" value="Low-density Lipoprotein Receptor"/>
    <property type="match status" value="2"/>
</dbReference>
<organism evidence="8 9">
    <name type="scientific">Didymodactylos carnosus</name>
    <dbReference type="NCBI Taxonomy" id="1234261"/>
    <lineage>
        <taxon>Eukaryota</taxon>
        <taxon>Metazoa</taxon>
        <taxon>Spiralia</taxon>
        <taxon>Gnathifera</taxon>
        <taxon>Rotifera</taxon>
        <taxon>Eurotatoria</taxon>
        <taxon>Bdelloidea</taxon>
        <taxon>Philodinida</taxon>
        <taxon>Philodinidae</taxon>
        <taxon>Didymodactylos</taxon>
    </lineage>
</organism>
<evidence type="ECO:0000256" key="7">
    <source>
        <dbReference type="PROSITE-ProRule" id="PRU00124"/>
    </source>
</evidence>
<comment type="subcellular location">
    <subcellularLocation>
        <location evidence="1">Membrane</location>
        <topology evidence="1">Single-pass membrane protein</topology>
    </subcellularLocation>
</comment>
<dbReference type="Proteomes" id="UP000681722">
    <property type="component" value="Unassembled WGS sequence"/>
</dbReference>
<dbReference type="InterPro" id="IPR002172">
    <property type="entry name" value="LDrepeatLR_classA_rpt"/>
</dbReference>
<evidence type="ECO:0000256" key="2">
    <source>
        <dbReference type="ARBA" id="ARBA00022692"/>
    </source>
</evidence>
<keyword evidence="3" id="KW-0677">Repeat</keyword>
<comment type="caution">
    <text evidence="7">Lacks conserved residue(s) required for the propagation of feature annotation.</text>
</comment>
<evidence type="ECO:0000313" key="8">
    <source>
        <dbReference type="EMBL" id="CAF4482795.1"/>
    </source>
</evidence>
<feature type="non-terminal residue" evidence="8">
    <location>
        <position position="1"/>
    </location>
</feature>
<name>A0A8S2X916_9BILA</name>
<dbReference type="OrthoDB" id="10020456at2759"/>
<dbReference type="PANTHER" id="PTHR24270">
    <property type="entry name" value="LOW-DENSITY LIPOPROTEIN RECEPTOR-RELATED"/>
    <property type="match status" value="1"/>
</dbReference>